<dbReference type="EMBL" id="QWLB01000001">
    <property type="protein sequence ID" value="RIH93989.1"/>
    <property type="molecule type" value="Genomic_DNA"/>
</dbReference>
<name>A0A399FEM8_9DEIN</name>
<dbReference type="InterPro" id="IPR024411">
    <property type="entry name" value="Tail_terminator_phage"/>
</dbReference>
<evidence type="ECO:0000313" key="2">
    <source>
        <dbReference type="Proteomes" id="UP000266178"/>
    </source>
</evidence>
<sequence length="122" mass="13666">MIAATVPGFTVGTNLFLLEMPDQPDNAASLTPYGGGQGVLKGERGLPIDELPRFQVRVRHRSPPIAEAWARSLYEALHVRLSPVGSTPYLYLEPLQPPYYLEKDASRRTVYVFNVEARRLAR</sequence>
<dbReference type="Proteomes" id="UP000266178">
    <property type="component" value="Unassembled WGS sequence"/>
</dbReference>
<protein>
    <submittedName>
        <fullName evidence="1">Uncharacterized protein</fullName>
    </submittedName>
</protein>
<dbReference type="AlphaFoldDB" id="A0A399FEM8"/>
<evidence type="ECO:0000313" key="1">
    <source>
        <dbReference type="EMBL" id="RIH93989.1"/>
    </source>
</evidence>
<proteinExistence type="predicted"/>
<gene>
    <name evidence="1" type="ORF">Mgrana_00075</name>
</gene>
<dbReference type="Pfam" id="PF12691">
    <property type="entry name" value="Phage_tail_terminator_6"/>
    <property type="match status" value="1"/>
</dbReference>
<organism evidence="1 2">
    <name type="scientific">Meiothermus granaticius NBRC 107808</name>
    <dbReference type="NCBI Taxonomy" id="1227551"/>
    <lineage>
        <taxon>Bacteria</taxon>
        <taxon>Thermotogati</taxon>
        <taxon>Deinococcota</taxon>
        <taxon>Deinococci</taxon>
        <taxon>Thermales</taxon>
        <taxon>Thermaceae</taxon>
        <taxon>Meiothermus</taxon>
    </lineage>
</organism>
<accession>A0A399FEM8</accession>
<reference evidence="1 2" key="1">
    <citation type="submission" date="2018-08" db="EMBL/GenBank/DDBJ databases">
        <title>Meiothermus granaticius genome AF-68 sequencing project.</title>
        <authorList>
            <person name="Da Costa M.S."/>
            <person name="Albuquerque L."/>
            <person name="Raposo P."/>
            <person name="Froufe H.J.C."/>
            <person name="Barroso C.S."/>
            <person name="Egas C."/>
        </authorList>
    </citation>
    <scope>NUCLEOTIDE SEQUENCE [LARGE SCALE GENOMIC DNA]</scope>
    <source>
        <strain evidence="1 2">AF-68</strain>
    </source>
</reference>
<comment type="caution">
    <text evidence="1">The sequence shown here is derived from an EMBL/GenBank/DDBJ whole genome shotgun (WGS) entry which is preliminary data.</text>
</comment>
<keyword evidence="2" id="KW-1185">Reference proteome</keyword>